<keyword evidence="3" id="KW-1185">Reference proteome</keyword>
<reference evidence="2" key="1">
    <citation type="submission" date="2020-05" db="EMBL/GenBank/DDBJ databases">
        <title>The draft genome sequence of Maribacter sp. ANRC-HE7.</title>
        <authorList>
            <person name="Mu L."/>
        </authorList>
    </citation>
    <scope>NUCLEOTIDE SEQUENCE</scope>
    <source>
        <strain evidence="2">ANRC-HE7</strain>
    </source>
</reference>
<organism evidence="2 3">
    <name type="scientific">Maribacter aquimaris</name>
    <dbReference type="NCBI Taxonomy" id="2737171"/>
    <lineage>
        <taxon>Bacteria</taxon>
        <taxon>Pseudomonadati</taxon>
        <taxon>Bacteroidota</taxon>
        <taxon>Flavobacteriia</taxon>
        <taxon>Flavobacteriales</taxon>
        <taxon>Flavobacteriaceae</taxon>
        <taxon>Maribacter</taxon>
    </lineage>
</organism>
<comment type="caution">
    <text evidence="2">The sequence shown here is derived from an EMBL/GenBank/DDBJ whole genome shotgun (WGS) entry which is preliminary data.</text>
</comment>
<dbReference type="Proteomes" id="UP001166021">
    <property type="component" value="Unassembled WGS sequence"/>
</dbReference>
<evidence type="ECO:0000313" key="2">
    <source>
        <dbReference type="EMBL" id="MBD0778970.1"/>
    </source>
</evidence>
<evidence type="ECO:0000256" key="1">
    <source>
        <dbReference type="SAM" id="SignalP"/>
    </source>
</evidence>
<protein>
    <recommendedName>
        <fullName evidence="4">Collagen triple helix repeat-containing protein</fullName>
    </recommendedName>
</protein>
<accession>A0ABR7V4S6</accession>
<keyword evidence="1" id="KW-0732">Signal</keyword>
<feature type="chain" id="PRO_5046736276" description="Collagen triple helix repeat-containing protein" evidence="1">
    <location>
        <begin position="24"/>
        <end position="201"/>
    </location>
</feature>
<sequence>MKSTMKFFTYGILIFALVFSSCSKDGDVGPIGPAGTDGVDGINGEDGNANVQTFVFKNAIGNNGRLTLMIPEITKNIFDDGVVLGFVQPGEGSLAAIQMPYHNGTNQIIGGFYQIGSYSFQVYDEGNRQVGFDGDVLLNSIHAYRVVIIQPSNTTTITGNGSGKTFLPKNGKEAILDELSKAQVDIHDYYAVCEYYGVCKN</sequence>
<dbReference type="RefSeq" id="WP_188244436.1">
    <property type="nucleotide sequence ID" value="NZ_JABTCF010000009.1"/>
</dbReference>
<proteinExistence type="predicted"/>
<evidence type="ECO:0000313" key="3">
    <source>
        <dbReference type="Proteomes" id="UP001166021"/>
    </source>
</evidence>
<gene>
    <name evidence="2" type="ORF">HPE56_14310</name>
</gene>
<dbReference type="EMBL" id="JABTCF010000009">
    <property type="protein sequence ID" value="MBD0778970.1"/>
    <property type="molecule type" value="Genomic_DNA"/>
</dbReference>
<feature type="signal peptide" evidence="1">
    <location>
        <begin position="1"/>
        <end position="23"/>
    </location>
</feature>
<dbReference type="PROSITE" id="PS51257">
    <property type="entry name" value="PROKAR_LIPOPROTEIN"/>
    <property type="match status" value="1"/>
</dbReference>
<evidence type="ECO:0008006" key="4">
    <source>
        <dbReference type="Google" id="ProtNLM"/>
    </source>
</evidence>
<name>A0ABR7V4S6_9FLAO</name>